<accession>A0A8G2F0J5</accession>
<dbReference type="Pfam" id="PF02922">
    <property type="entry name" value="CBM_48"/>
    <property type="match status" value="1"/>
</dbReference>
<dbReference type="Gene3D" id="2.60.40.10">
    <property type="entry name" value="Immunoglobulins"/>
    <property type="match status" value="1"/>
</dbReference>
<dbReference type="InterPro" id="IPR044505">
    <property type="entry name" value="GlgX_Isoamylase_N_E_set"/>
</dbReference>
<proteinExistence type="inferred from homology"/>
<dbReference type="InterPro" id="IPR011837">
    <property type="entry name" value="Glycogen_debranch_GlgX"/>
</dbReference>
<keyword evidence="7" id="KW-1185">Reference proteome</keyword>
<dbReference type="RefSeq" id="WP_093154146.1">
    <property type="nucleotide sequence ID" value="NZ_FNBW01000019.1"/>
</dbReference>
<dbReference type="Gene3D" id="2.60.40.1180">
    <property type="entry name" value="Golgi alpha-mannosidase II"/>
    <property type="match status" value="1"/>
</dbReference>
<dbReference type="EMBL" id="FNBW01000019">
    <property type="protein sequence ID" value="SDG49620.1"/>
    <property type="molecule type" value="Genomic_DNA"/>
</dbReference>
<evidence type="ECO:0000256" key="1">
    <source>
        <dbReference type="ARBA" id="ARBA00008061"/>
    </source>
</evidence>
<sequence>MEILAGDYHRLGAHADRDGVSFAVFSENAARIELCLFDVEGNETEKLDLPEHSGPVWHGYLPGLKAGTRYGYRAHGGYAPERGQRFNPNKLLLDPYARALDGAFVQSDALYGFDVRAADEDLSFDGRDSAPFVPKSVVLDPAAPAGGGSRPRTPWADSIIYEAHVKGLTKQFEAVDAPLRGTYDALGHPKVIEHLRALGVTAVELLPIQGILDEGFLADKGLVNYWGYSPIAYFVPDARYAGPSGVEGFREAVKRLHDAGIEVLMDVVYNHTGEADQRGPTVSFRGLDNAAYYRLQRGRPRYYADDTGCGHTLNTAHPFVTRLVLDSLRYWVEQMGVDGFRFDLATVLGREEKGFEASAGLLDAMTQDPVLSGVKLIAEPWDIGPGGYRLGGFPFPFAEWNDRYRDEVRKFWRGDDHGAHGLAARLLGSAELFDEGGRPAWSSLNLITAHDGFTLADVTAYNEKHNEANGEDNRDGHEGNYSDNCGAEGPSEDPQILARRDRRRRNILTTLLVSQGTPMLLAGDEIANSQGGNNNAYCQDNEIGWIDWPNADRDLLAFVQRLTALRRSHPALRQGRFLHGRVRAEDGQPDVIWRAFDGGAVNWRDPGLGIFCLRVRGSAEAANPSLIDDDVFLAFNAGNRDRSLALPEAPDGRAWIRCLDTAAPTEEERPVREQESVTAESVVIFALNRNGTTE</sequence>
<keyword evidence="2" id="KW-0378">Hydrolase</keyword>
<protein>
    <submittedName>
        <fullName evidence="6">Glycogen operon protein</fullName>
    </submittedName>
</protein>
<dbReference type="GO" id="GO:0004135">
    <property type="term" value="F:amylo-alpha-1,6-glucosidase activity"/>
    <property type="evidence" value="ECO:0007669"/>
    <property type="project" value="InterPro"/>
</dbReference>
<evidence type="ECO:0000256" key="2">
    <source>
        <dbReference type="ARBA" id="ARBA00022801"/>
    </source>
</evidence>
<evidence type="ECO:0000313" key="7">
    <source>
        <dbReference type="Proteomes" id="UP000198615"/>
    </source>
</evidence>
<evidence type="ECO:0000259" key="5">
    <source>
        <dbReference type="SMART" id="SM00642"/>
    </source>
</evidence>
<evidence type="ECO:0000256" key="4">
    <source>
        <dbReference type="SAM" id="MobiDB-lite"/>
    </source>
</evidence>
<dbReference type="SUPFAM" id="SSF51011">
    <property type="entry name" value="Glycosyl hydrolase domain"/>
    <property type="match status" value="1"/>
</dbReference>
<dbReference type="AlphaFoldDB" id="A0A8G2F0J5"/>
<dbReference type="InterPro" id="IPR013780">
    <property type="entry name" value="Glyco_hydro_b"/>
</dbReference>
<dbReference type="SUPFAM" id="SSF81296">
    <property type="entry name" value="E set domains"/>
    <property type="match status" value="1"/>
</dbReference>
<dbReference type="InterPro" id="IPR004193">
    <property type="entry name" value="Glyco_hydro_13_N"/>
</dbReference>
<dbReference type="OrthoDB" id="3236218at2"/>
<dbReference type="CDD" id="cd02856">
    <property type="entry name" value="E_set_GDE_Isoamylase_N"/>
    <property type="match status" value="1"/>
</dbReference>
<dbReference type="InterPro" id="IPR006047">
    <property type="entry name" value="GH13_cat_dom"/>
</dbReference>
<dbReference type="Proteomes" id="UP000198615">
    <property type="component" value="Unassembled WGS sequence"/>
</dbReference>
<dbReference type="SUPFAM" id="SSF51445">
    <property type="entry name" value="(Trans)glycosidases"/>
    <property type="match status" value="1"/>
</dbReference>
<comment type="caution">
    <text evidence="6">The sequence shown here is derived from an EMBL/GenBank/DDBJ whole genome shotgun (WGS) entry which is preliminary data.</text>
</comment>
<keyword evidence="3" id="KW-0326">Glycosidase</keyword>
<name>A0A8G2F0J5_9PROT</name>
<dbReference type="InterPro" id="IPR014756">
    <property type="entry name" value="Ig_E-set"/>
</dbReference>
<evidence type="ECO:0000256" key="3">
    <source>
        <dbReference type="ARBA" id="ARBA00023295"/>
    </source>
</evidence>
<dbReference type="NCBIfam" id="TIGR02100">
    <property type="entry name" value="glgX_debranch"/>
    <property type="match status" value="1"/>
</dbReference>
<dbReference type="InterPro" id="IPR017853">
    <property type="entry name" value="GH"/>
</dbReference>
<dbReference type="CDD" id="cd11326">
    <property type="entry name" value="AmyAc_Glg_debranch"/>
    <property type="match status" value="1"/>
</dbReference>
<organism evidence="6 7">
    <name type="scientific">Thalassobaculum litoreum DSM 18839</name>
    <dbReference type="NCBI Taxonomy" id="1123362"/>
    <lineage>
        <taxon>Bacteria</taxon>
        <taxon>Pseudomonadati</taxon>
        <taxon>Pseudomonadota</taxon>
        <taxon>Alphaproteobacteria</taxon>
        <taxon>Rhodospirillales</taxon>
        <taxon>Thalassobaculaceae</taxon>
        <taxon>Thalassobaculum</taxon>
    </lineage>
</organism>
<dbReference type="SMART" id="SM00642">
    <property type="entry name" value="Aamy"/>
    <property type="match status" value="1"/>
</dbReference>
<feature type="region of interest" description="Disordered" evidence="4">
    <location>
        <begin position="466"/>
        <end position="493"/>
    </location>
</feature>
<gene>
    <name evidence="6" type="ORF">SAMN05660686_04602</name>
</gene>
<dbReference type="GO" id="GO:0005980">
    <property type="term" value="P:glycogen catabolic process"/>
    <property type="evidence" value="ECO:0007669"/>
    <property type="project" value="InterPro"/>
</dbReference>
<comment type="similarity">
    <text evidence="1">Belongs to the glycosyl hydrolase 13 family.</text>
</comment>
<dbReference type="Gene3D" id="3.20.20.80">
    <property type="entry name" value="Glycosidases"/>
    <property type="match status" value="1"/>
</dbReference>
<dbReference type="InterPro" id="IPR013783">
    <property type="entry name" value="Ig-like_fold"/>
</dbReference>
<feature type="compositionally biased region" description="Basic and acidic residues" evidence="4">
    <location>
        <begin position="466"/>
        <end position="480"/>
    </location>
</feature>
<dbReference type="PANTHER" id="PTHR43002">
    <property type="entry name" value="GLYCOGEN DEBRANCHING ENZYME"/>
    <property type="match status" value="1"/>
</dbReference>
<feature type="domain" description="Glycosyl hydrolase family 13 catalytic" evidence="5">
    <location>
        <begin position="176"/>
        <end position="566"/>
    </location>
</feature>
<reference evidence="6 7" key="1">
    <citation type="submission" date="2016-10" db="EMBL/GenBank/DDBJ databases">
        <authorList>
            <person name="Varghese N."/>
            <person name="Submissions S."/>
        </authorList>
    </citation>
    <scope>NUCLEOTIDE SEQUENCE [LARGE SCALE GENOMIC DNA]</scope>
    <source>
        <strain evidence="6 7">DSM 18839</strain>
    </source>
</reference>
<evidence type="ECO:0000313" key="6">
    <source>
        <dbReference type="EMBL" id="SDG49620.1"/>
    </source>
</evidence>